<evidence type="ECO:0000256" key="1">
    <source>
        <dbReference type="PROSITE-ProRule" id="PRU00235"/>
    </source>
</evidence>
<name>A0ABD6ESF6_9BILA</name>
<gene>
    <name evidence="2" type="ORF">AB6A40_009604</name>
</gene>
<sequence length="389" mass="42176">MASRKAVKAVKAVYGSGLVASGALVSNSKLTSSPHSCLELRTPTRIAYCNSKEIRHIAAGFGFSVFASRDRIYGSGLDIFTNSLDTDGWWQNGRRLMLSKLSGPIIGIAAGRRHFLVATSKQVCAFGDNAHGQCGCDPCKIQFLRPDLNGCVFIDVPTDSEIKQVHCTLDSSFVVTKSGEVFSFGLGTDGQLGRGDEGFDWKCRQVEGDIKSEKIEHLRGSTDTLMGVSSHGDLFMWGQNEYGQMAPFYKQMQVKVSRRIKLDIGALAMADSTGTSCIVLNKEGHVYVWGYGVLGFGPNIPSLARPSRLSSNLFANSPDEKGSVEKIFAGNTAMAAITTEGSLYTWGINRFSHLALGHSNDQFFPYQVCLSRNAVSVSLAPDHSLFLLS</sequence>
<dbReference type="InterPro" id="IPR053035">
    <property type="entry name" value="Mitochondrial_GEF_domain"/>
</dbReference>
<dbReference type="SUPFAM" id="SSF50985">
    <property type="entry name" value="RCC1/BLIP-II"/>
    <property type="match status" value="1"/>
</dbReference>
<dbReference type="InterPro" id="IPR000408">
    <property type="entry name" value="Reg_chr_condens"/>
</dbReference>
<dbReference type="PROSITE" id="PS50012">
    <property type="entry name" value="RCC1_3"/>
    <property type="match status" value="1"/>
</dbReference>
<dbReference type="AlphaFoldDB" id="A0ABD6ESF6"/>
<dbReference type="EMBL" id="JBGFUD010010412">
    <property type="protein sequence ID" value="MFH4982895.1"/>
    <property type="molecule type" value="Genomic_DNA"/>
</dbReference>
<organism evidence="2 3">
    <name type="scientific">Gnathostoma spinigerum</name>
    <dbReference type="NCBI Taxonomy" id="75299"/>
    <lineage>
        <taxon>Eukaryota</taxon>
        <taxon>Metazoa</taxon>
        <taxon>Ecdysozoa</taxon>
        <taxon>Nematoda</taxon>
        <taxon>Chromadorea</taxon>
        <taxon>Rhabditida</taxon>
        <taxon>Spirurina</taxon>
        <taxon>Gnathostomatomorpha</taxon>
        <taxon>Gnathostomatoidea</taxon>
        <taxon>Gnathostomatidae</taxon>
        <taxon>Gnathostoma</taxon>
    </lineage>
</organism>
<proteinExistence type="predicted"/>
<evidence type="ECO:0000313" key="3">
    <source>
        <dbReference type="Proteomes" id="UP001608902"/>
    </source>
</evidence>
<dbReference type="PANTHER" id="PTHR46337:SF1">
    <property type="entry name" value="RCC1-LIKE G EXCHANGING FACTOR-LIKE PROTEIN"/>
    <property type="match status" value="1"/>
</dbReference>
<comment type="caution">
    <text evidence="2">The sequence shown here is derived from an EMBL/GenBank/DDBJ whole genome shotgun (WGS) entry which is preliminary data.</text>
</comment>
<reference evidence="2 3" key="1">
    <citation type="submission" date="2024-08" db="EMBL/GenBank/DDBJ databases">
        <title>Gnathostoma spinigerum genome.</title>
        <authorList>
            <person name="Gonzalez-Bertolin B."/>
            <person name="Monzon S."/>
            <person name="Zaballos A."/>
            <person name="Jimenez P."/>
            <person name="Dekumyoy P."/>
            <person name="Varona S."/>
            <person name="Cuesta I."/>
            <person name="Sumanam S."/>
            <person name="Adisakwattana P."/>
            <person name="Gasser R.B."/>
            <person name="Hernandez-Gonzalez A."/>
            <person name="Young N.D."/>
            <person name="Perteguer M.J."/>
        </authorList>
    </citation>
    <scope>NUCLEOTIDE SEQUENCE [LARGE SCALE GENOMIC DNA]</scope>
    <source>
        <strain evidence="2">AL3</strain>
        <tissue evidence="2">Liver</tissue>
    </source>
</reference>
<dbReference type="Gene3D" id="2.130.10.30">
    <property type="entry name" value="Regulator of chromosome condensation 1/beta-lactamase-inhibitor protein II"/>
    <property type="match status" value="2"/>
</dbReference>
<feature type="repeat" description="RCC1" evidence="1">
    <location>
        <begin position="341"/>
        <end position="389"/>
    </location>
</feature>
<accession>A0ABD6ESF6</accession>
<protein>
    <submittedName>
        <fullName evidence="2">Uncharacterized protein</fullName>
    </submittedName>
</protein>
<dbReference type="Proteomes" id="UP001608902">
    <property type="component" value="Unassembled WGS sequence"/>
</dbReference>
<evidence type="ECO:0000313" key="2">
    <source>
        <dbReference type="EMBL" id="MFH4982895.1"/>
    </source>
</evidence>
<keyword evidence="3" id="KW-1185">Reference proteome</keyword>
<dbReference type="PANTHER" id="PTHR46337">
    <property type="entry name" value="RCC1-LIKE G EXCHANGING FACTOR-LIKE PROTEIN"/>
    <property type="match status" value="1"/>
</dbReference>
<dbReference type="Pfam" id="PF00415">
    <property type="entry name" value="RCC1"/>
    <property type="match status" value="2"/>
</dbReference>
<dbReference type="InterPro" id="IPR009091">
    <property type="entry name" value="RCC1/BLIP-II"/>
</dbReference>